<reference evidence="2" key="1">
    <citation type="journal article" date="2019" name="Int. J. Syst. Evol. Microbiol.">
        <title>The Global Catalogue of Microorganisms (GCM) 10K type strain sequencing project: providing services to taxonomists for standard genome sequencing and annotation.</title>
        <authorList>
            <consortium name="The Broad Institute Genomics Platform"/>
            <consortium name="The Broad Institute Genome Sequencing Center for Infectious Disease"/>
            <person name="Wu L."/>
            <person name="Ma J."/>
        </authorList>
    </citation>
    <scope>NUCLEOTIDE SEQUENCE [LARGE SCALE GENOMIC DNA]</scope>
    <source>
        <strain evidence="2">JCM 17017</strain>
    </source>
</reference>
<evidence type="ECO:0000313" key="1">
    <source>
        <dbReference type="EMBL" id="GAA3791377.1"/>
    </source>
</evidence>
<accession>A0ABP7HFZ9</accession>
<comment type="caution">
    <text evidence="1">The sequence shown here is derived from an EMBL/GenBank/DDBJ whole genome shotgun (WGS) entry which is preliminary data.</text>
</comment>
<keyword evidence="2" id="KW-1185">Reference proteome</keyword>
<evidence type="ECO:0000313" key="2">
    <source>
        <dbReference type="Proteomes" id="UP001501624"/>
    </source>
</evidence>
<sequence>MAADSSDASPVSTLLATARSPLGPAIRLDLGWSTGPLAELADLLSQVNGFTVFNAGVQVFHAGSRGLGPELGRWNAPNTWKDTYAGLADDLFCFGQDLFGRQFAIEDRRRVVVFDAETAERTSIGTTLDEWAAWLLHDPDVNGTHRYATAWQDEHGALEHNQRLIPWQLFSLGGSYDFDNVTVKDAECMRVRGPFAHRIHELPDGAQITLMPEPTNAQAGDRLAYAELDVFADYNYFLVQDDSLRPGLSDEFTDALIDDLVATEDGVLGVGTARRVTVPVVLEVLAHEPVDELDEWDHITEGGLTAPTGRLLASSMDYSDHLPRTTVPAGDYAARIYYRGFRTISSDGLHGDDLYRVVLWPAAPRAARVVKRFDGELPGG</sequence>
<dbReference type="Proteomes" id="UP001501624">
    <property type="component" value="Unassembled WGS sequence"/>
</dbReference>
<dbReference type="RefSeq" id="WP_237336679.1">
    <property type="nucleotide sequence ID" value="NZ_BAABCM010000001.1"/>
</dbReference>
<gene>
    <name evidence="1" type="ORF">GCM10022380_04910</name>
</gene>
<name>A0ABP7HFZ9_9PSEU</name>
<proteinExistence type="predicted"/>
<dbReference type="EMBL" id="BAABCM010000001">
    <property type="protein sequence ID" value="GAA3791377.1"/>
    <property type="molecule type" value="Genomic_DNA"/>
</dbReference>
<evidence type="ECO:0008006" key="3">
    <source>
        <dbReference type="Google" id="ProtNLM"/>
    </source>
</evidence>
<protein>
    <recommendedName>
        <fullName evidence="3">DUF4185 domain-containing protein</fullName>
    </recommendedName>
</protein>
<organism evidence="1 2">
    <name type="scientific">Amycolatopsis tucumanensis</name>
    <dbReference type="NCBI Taxonomy" id="401106"/>
    <lineage>
        <taxon>Bacteria</taxon>
        <taxon>Bacillati</taxon>
        <taxon>Actinomycetota</taxon>
        <taxon>Actinomycetes</taxon>
        <taxon>Pseudonocardiales</taxon>
        <taxon>Pseudonocardiaceae</taxon>
        <taxon>Amycolatopsis</taxon>
    </lineage>
</organism>